<dbReference type="RefSeq" id="WP_146141439.1">
    <property type="nucleotide sequence ID" value="NZ_PVTE01000010.1"/>
</dbReference>
<reference evidence="3 4" key="1">
    <citation type="submission" date="2018-03" db="EMBL/GenBank/DDBJ databases">
        <title>Genomic Encyclopedia of Archaeal and Bacterial Type Strains, Phase II (KMG-II): from individual species to whole genera.</title>
        <authorList>
            <person name="Goeker M."/>
        </authorList>
    </citation>
    <scope>NUCLEOTIDE SEQUENCE [LARGE SCALE GENOMIC DNA]</scope>
    <source>
        <strain evidence="3 4">DSM 28354</strain>
    </source>
</reference>
<dbReference type="InterPro" id="IPR025665">
    <property type="entry name" value="Beta-barrel_OMP_2"/>
</dbReference>
<evidence type="ECO:0000256" key="1">
    <source>
        <dbReference type="SAM" id="SignalP"/>
    </source>
</evidence>
<protein>
    <recommendedName>
        <fullName evidence="2">Outer membrane protein beta-barrel domain-containing protein</fullName>
    </recommendedName>
</protein>
<dbReference type="SUPFAM" id="SSF56925">
    <property type="entry name" value="OMPA-like"/>
    <property type="match status" value="1"/>
</dbReference>
<evidence type="ECO:0000313" key="4">
    <source>
        <dbReference type="Proteomes" id="UP000238375"/>
    </source>
</evidence>
<keyword evidence="4" id="KW-1185">Reference proteome</keyword>
<dbReference type="InterPro" id="IPR011250">
    <property type="entry name" value="OMP/PagP_B-barrel"/>
</dbReference>
<evidence type="ECO:0000313" key="3">
    <source>
        <dbReference type="EMBL" id="PRY37689.1"/>
    </source>
</evidence>
<dbReference type="Pfam" id="PF13568">
    <property type="entry name" value="OMP_b-brl_2"/>
    <property type="match status" value="1"/>
</dbReference>
<gene>
    <name evidence="3" type="ORF">CLV58_110159</name>
</gene>
<accession>A0A2T0SWB4</accession>
<dbReference type="EMBL" id="PVTE01000010">
    <property type="protein sequence ID" value="PRY37689.1"/>
    <property type="molecule type" value="Genomic_DNA"/>
</dbReference>
<dbReference type="AlphaFoldDB" id="A0A2T0SWB4"/>
<feature type="chain" id="PRO_5015543437" description="Outer membrane protein beta-barrel domain-containing protein" evidence="1">
    <location>
        <begin position="21"/>
        <end position="202"/>
    </location>
</feature>
<feature type="domain" description="Outer membrane protein beta-barrel" evidence="2">
    <location>
        <begin position="48"/>
        <end position="134"/>
    </location>
</feature>
<proteinExistence type="predicted"/>
<dbReference type="Proteomes" id="UP000238375">
    <property type="component" value="Unassembled WGS sequence"/>
</dbReference>
<keyword evidence="1" id="KW-0732">Signal</keyword>
<sequence length="202" mass="22710">MKTLPLILALWVICATHLTAQHRLSVAPTYWFQYNPYKYRVATDFNGQQTDTQVSGYKAISSVGLVIRYQFTTRWDLAIGGLYARPADHVQRPQSPYGAPSAFTSQAVQFPLLVSYRLTNRRLSPYFSAGTFFTKSITFTSPLQTDGVIAAGIDYQLGPVMSLLVQPTASYSFSPPVNDVVYQFSNYQSYNVGIQAQLLYRF</sequence>
<organism evidence="3 4">
    <name type="scientific">Spirosoma oryzae</name>
    <dbReference type="NCBI Taxonomy" id="1469603"/>
    <lineage>
        <taxon>Bacteria</taxon>
        <taxon>Pseudomonadati</taxon>
        <taxon>Bacteroidota</taxon>
        <taxon>Cytophagia</taxon>
        <taxon>Cytophagales</taxon>
        <taxon>Cytophagaceae</taxon>
        <taxon>Spirosoma</taxon>
    </lineage>
</organism>
<name>A0A2T0SWB4_9BACT</name>
<evidence type="ECO:0000259" key="2">
    <source>
        <dbReference type="Pfam" id="PF13568"/>
    </source>
</evidence>
<feature type="signal peptide" evidence="1">
    <location>
        <begin position="1"/>
        <end position="20"/>
    </location>
</feature>
<comment type="caution">
    <text evidence="3">The sequence shown here is derived from an EMBL/GenBank/DDBJ whole genome shotgun (WGS) entry which is preliminary data.</text>
</comment>
<dbReference type="OrthoDB" id="950753at2"/>